<evidence type="ECO:0000313" key="3">
    <source>
        <dbReference type="Proteomes" id="UP000235388"/>
    </source>
</evidence>
<dbReference type="EMBL" id="PGCJ01000041">
    <property type="protein sequence ID" value="PLW54785.1"/>
    <property type="molecule type" value="Genomic_DNA"/>
</dbReference>
<accession>A0A2N5VXS3</accession>
<protein>
    <submittedName>
        <fullName evidence="2">Uncharacterized protein</fullName>
    </submittedName>
</protein>
<dbReference type="PANTHER" id="PTHR33069">
    <property type="entry name" value="CHROMOSOME 7, WHOLE GENOME SHOTGUN SEQUENCE-RELATED"/>
    <property type="match status" value="1"/>
</dbReference>
<proteinExistence type="predicted"/>
<feature type="compositionally biased region" description="Acidic residues" evidence="1">
    <location>
        <begin position="38"/>
        <end position="49"/>
    </location>
</feature>
<dbReference type="AlphaFoldDB" id="A0A2N5VXS3"/>
<keyword evidence="3" id="KW-1185">Reference proteome</keyword>
<dbReference type="Proteomes" id="UP000235388">
    <property type="component" value="Unassembled WGS sequence"/>
</dbReference>
<evidence type="ECO:0000313" key="2">
    <source>
        <dbReference type="EMBL" id="PLW54785.1"/>
    </source>
</evidence>
<evidence type="ECO:0000256" key="1">
    <source>
        <dbReference type="SAM" id="MobiDB-lite"/>
    </source>
</evidence>
<reference evidence="2 3" key="1">
    <citation type="submission" date="2017-11" db="EMBL/GenBank/DDBJ databases">
        <title>De novo assembly and phasing of dikaryotic genomes from two isolates of Puccinia coronata f. sp. avenae, the causal agent of oat crown rust.</title>
        <authorList>
            <person name="Miller M.E."/>
            <person name="Zhang Y."/>
            <person name="Omidvar V."/>
            <person name="Sperschneider J."/>
            <person name="Schwessinger B."/>
            <person name="Raley C."/>
            <person name="Palmer J.M."/>
            <person name="Garnica D."/>
            <person name="Upadhyaya N."/>
            <person name="Rathjen J."/>
            <person name="Taylor J.M."/>
            <person name="Park R.F."/>
            <person name="Dodds P.N."/>
            <person name="Hirsch C.D."/>
            <person name="Kianian S.F."/>
            <person name="Figueroa M."/>
        </authorList>
    </citation>
    <scope>NUCLEOTIDE SEQUENCE [LARGE SCALE GENOMIC DNA]</scope>
    <source>
        <strain evidence="2">12NC29</strain>
    </source>
</reference>
<sequence length="111" mass="12909">MLQELWRGTREKLTQMLRSLAEILNGTYVSQERRNQEDQTDDTQAEPEEEKAHQARAMQLTLSAIPVLKLAQLFYTKLLKTATSTPLLFTLDPEMSTHEHNALWMKTECFQ</sequence>
<feature type="region of interest" description="Disordered" evidence="1">
    <location>
        <begin position="28"/>
        <end position="54"/>
    </location>
</feature>
<dbReference type="PANTHER" id="PTHR33069:SF3">
    <property type="entry name" value="DYNEIN HEAVY CHAIN TAIL DOMAIN-CONTAINING PROTEIN"/>
    <property type="match status" value="1"/>
</dbReference>
<organism evidence="2 3">
    <name type="scientific">Puccinia coronata f. sp. avenae</name>
    <dbReference type="NCBI Taxonomy" id="200324"/>
    <lineage>
        <taxon>Eukaryota</taxon>
        <taxon>Fungi</taxon>
        <taxon>Dikarya</taxon>
        <taxon>Basidiomycota</taxon>
        <taxon>Pucciniomycotina</taxon>
        <taxon>Pucciniomycetes</taxon>
        <taxon>Pucciniales</taxon>
        <taxon>Pucciniaceae</taxon>
        <taxon>Puccinia</taxon>
    </lineage>
</organism>
<gene>
    <name evidence="2" type="ORF">PCANC_03718</name>
</gene>
<name>A0A2N5VXS3_9BASI</name>
<dbReference type="STRING" id="200324.A0A2N5VXS3"/>
<comment type="caution">
    <text evidence="2">The sequence shown here is derived from an EMBL/GenBank/DDBJ whole genome shotgun (WGS) entry which is preliminary data.</text>
</comment>